<dbReference type="AlphaFoldDB" id="A0A8X6MDY5"/>
<dbReference type="EMBL" id="BMAW01091035">
    <property type="protein sequence ID" value="GFS47647.1"/>
    <property type="molecule type" value="Genomic_DNA"/>
</dbReference>
<proteinExistence type="predicted"/>
<evidence type="ECO:0000313" key="2">
    <source>
        <dbReference type="Proteomes" id="UP000887013"/>
    </source>
</evidence>
<keyword evidence="2" id="KW-1185">Reference proteome</keyword>
<organism evidence="1 2">
    <name type="scientific">Nephila pilipes</name>
    <name type="common">Giant wood spider</name>
    <name type="synonym">Nephila maculata</name>
    <dbReference type="NCBI Taxonomy" id="299642"/>
    <lineage>
        <taxon>Eukaryota</taxon>
        <taxon>Metazoa</taxon>
        <taxon>Ecdysozoa</taxon>
        <taxon>Arthropoda</taxon>
        <taxon>Chelicerata</taxon>
        <taxon>Arachnida</taxon>
        <taxon>Araneae</taxon>
        <taxon>Araneomorphae</taxon>
        <taxon>Entelegynae</taxon>
        <taxon>Araneoidea</taxon>
        <taxon>Nephilidae</taxon>
        <taxon>Nephila</taxon>
    </lineage>
</organism>
<reference evidence="1" key="1">
    <citation type="submission" date="2020-08" db="EMBL/GenBank/DDBJ databases">
        <title>Multicomponent nature underlies the extraordinary mechanical properties of spider dragline silk.</title>
        <authorList>
            <person name="Kono N."/>
            <person name="Nakamura H."/>
            <person name="Mori M."/>
            <person name="Yoshida Y."/>
            <person name="Ohtoshi R."/>
            <person name="Malay A.D."/>
            <person name="Moran D.A.P."/>
            <person name="Tomita M."/>
            <person name="Numata K."/>
            <person name="Arakawa K."/>
        </authorList>
    </citation>
    <scope>NUCLEOTIDE SEQUENCE</scope>
</reference>
<name>A0A8X6MDY5_NEPPI</name>
<dbReference type="Proteomes" id="UP000887013">
    <property type="component" value="Unassembled WGS sequence"/>
</dbReference>
<accession>A0A8X6MDY5</accession>
<sequence length="73" mass="8512">MSILTVCIIPSGKDMYFCSHPADCYKIARKFMLFKSQPFIEIYNRYTSREIRESISEALQIPSTQHRGFSLES</sequence>
<protein>
    <submittedName>
        <fullName evidence="1">Uncharacterized protein</fullName>
    </submittedName>
</protein>
<gene>
    <name evidence="1" type="ORF">NPIL_495261</name>
</gene>
<evidence type="ECO:0000313" key="1">
    <source>
        <dbReference type="EMBL" id="GFS47647.1"/>
    </source>
</evidence>
<comment type="caution">
    <text evidence="1">The sequence shown here is derived from an EMBL/GenBank/DDBJ whole genome shotgun (WGS) entry which is preliminary data.</text>
</comment>